<evidence type="ECO:0000313" key="1">
    <source>
        <dbReference type="EMBL" id="KGQ01402.1"/>
    </source>
</evidence>
<dbReference type="HOGENOM" id="CLU_2705493_0_0_1"/>
<dbReference type="KEGG" id="pbl:PAAG_11866"/>
<dbReference type="GeneID" id="26970716"/>
<dbReference type="AlphaFoldDB" id="A0A0A2V4V8"/>
<name>A0A0A2V4V8_PARBA</name>
<keyword evidence="2" id="KW-1185">Reference proteome</keyword>
<reference evidence="1 2" key="1">
    <citation type="journal article" date="2011" name="PLoS Genet.">
        <title>Comparative genomic analysis of human fungal pathogens causing paracoccidioidomycosis.</title>
        <authorList>
            <person name="Desjardins C.A."/>
            <person name="Champion M.D."/>
            <person name="Holder J.W."/>
            <person name="Muszewska A."/>
            <person name="Goldberg J."/>
            <person name="Bailao A.M."/>
            <person name="Brigido M.M."/>
            <person name="Ferreira M.E."/>
            <person name="Garcia A.M."/>
            <person name="Grynberg M."/>
            <person name="Gujja S."/>
            <person name="Heiman D.I."/>
            <person name="Henn M.R."/>
            <person name="Kodira C.D."/>
            <person name="Leon-Narvaez H."/>
            <person name="Longo L.V."/>
            <person name="Ma L.J."/>
            <person name="Malavazi I."/>
            <person name="Matsuo A.L."/>
            <person name="Morais F.V."/>
            <person name="Pereira M."/>
            <person name="Rodriguez-Brito S."/>
            <person name="Sakthikumar S."/>
            <person name="Salem-Izacc S.M."/>
            <person name="Sykes S.M."/>
            <person name="Teixeira M.M."/>
            <person name="Vallejo M.C."/>
            <person name="Walter M.E."/>
            <person name="Yandava C."/>
            <person name="Young S."/>
            <person name="Zeng Q."/>
            <person name="Zucker J."/>
            <person name="Felipe M.S."/>
            <person name="Goldman G.H."/>
            <person name="Haas B.J."/>
            <person name="McEwen J.G."/>
            <person name="Nino-Vega G."/>
            <person name="Puccia R."/>
            <person name="San-Blas G."/>
            <person name="Soares C.M."/>
            <person name="Birren B.W."/>
            <person name="Cuomo C.A."/>
        </authorList>
    </citation>
    <scope>NUCLEOTIDE SEQUENCE [LARGE SCALE GENOMIC DNA]</scope>
    <source>
        <strain evidence="2">ATCC MYA-826 / Pb01</strain>
    </source>
</reference>
<evidence type="ECO:0000313" key="2">
    <source>
        <dbReference type="Proteomes" id="UP000002059"/>
    </source>
</evidence>
<dbReference type="RefSeq" id="XP_015702927.1">
    <property type="nucleotide sequence ID" value="XM_015847439.1"/>
</dbReference>
<accession>A0A0A2V4V8</accession>
<proteinExistence type="predicted"/>
<sequence length="73" mass="8147">MGMGDWGSCSMNRIMEVSNEVPEVPDDMMSNAKQPALREHHAGHHRCFAMLLAFDVISMPPFEQADGHLGYSQ</sequence>
<organism evidence="1 2">
    <name type="scientific">Paracoccidioides lutzii (strain ATCC MYA-826 / Pb01)</name>
    <name type="common">Paracoccidioides brasiliensis</name>
    <dbReference type="NCBI Taxonomy" id="502779"/>
    <lineage>
        <taxon>Eukaryota</taxon>
        <taxon>Fungi</taxon>
        <taxon>Dikarya</taxon>
        <taxon>Ascomycota</taxon>
        <taxon>Pezizomycotina</taxon>
        <taxon>Eurotiomycetes</taxon>
        <taxon>Eurotiomycetidae</taxon>
        <taxon>Onygenales</taxon>
        <taxon>Ajellomycetaceae</taxon>
        <taxon>Paracoccidioides</taxon>
    </lineage>
</organism>
<protein>
    <submittedName>
        <fullName evidence="1">Uncharacterized protein</fullName>
    </submittedName>
</protein>
<dbReference type="EMBL" id="KN294002">
    <property type="protein sequence ID" value="KGQ01402.1"/>
    <property type="molecule type" value="Genomic_DNA"/>
</dbReference>
<dbReference type="Proteomes" id="UP000002059">
    <property type="component" value="Partially assembled WGS sequence"/>
</dbReference>
<gene>
    <name evidence="1" type="ORF">PAAG_11866</name>
</gene>
<dbReference type="VEuPathDB" id="FungiDB:PAAG_11866"/>